<dbReference type="UniPathway" id="UPA00667"/>
<evidence type="ECO:0000256" key="5">
    <source>
        <dbReference type="PIRNR" id="PIRNR026534"/>
    </source>
</evidence>
<feature type="active site" description="Proton acceptor" evidence="6">
    <location>
        <position position="41"/>
    </location>
</feature>
<feature type="binding site" evidence="7">
    <location>
        <begin position="156"/>
        <end position="159"/>
    </location>
    <ligand>
        <name>substrate</name>
    </ligand>
</feature>
<feature type="signal peptide" evidence="9">
    <location>
        <begin position="1"/>
        <end position="24"/>
    </location>
</feature>
<dbReference type="GO" id="GO:0046558">
    <property type="term" value="F:arabinan endo-1,5-alpha-L-arabinosidase activity"/>
    <property type="evidence" value="ECO:0007669"/>
    <property type="project" value="InterPro"/>
</dbReference>
<evidence type="ECO:0000313" key="11">
    <source>
        <dbReference type="Proteomes" id="UP000612899"/>
    </source>
</evidence>
<dbReference type="EMBL" id="BONY01000020">
    <property type="protein sequence ID" value="GIH05554.1"/>
    <property type="molecule type" value="Genomic_DNA"/>
</dbReference>
<comment type="pathway">
    <text evidence="1 5">Glycan metabolism; L-arabinan degradation.</text>
</comment>
<dbReference type="Gene3D" id="2.115.10.20">
    <property type="entry name" value="Glycosyl hydrolase domain, family 43"/>
    <property type="match status" value="1"/>
</dbReference>
<evidence type="ECO:0000256" key="3">
    <source>
        <dbReference type="ARBA" id="ARBA00022801"/>
    </source>
</evidence>
<proteinExistence type="inferred from homology"/>
<evidence type="ECO:0000313" key="10">
    <source>
        <dbReference type="EMBL" id="GIH05554.1"/>
    </source>
</evidence>
<dbReference type="PANTHER" id="PTHR43301">
    <property type="entry name" value="ARABINAN ENDO-1,5-ALPHA-L-ARABINOSIDASE"/>
    <property type="match status" value="1"/>
</dbReference>
<accession>A0A8J3Q8T4</accession>
<comment type="caution">
    <text evidence="10">The sequence shown here is derived from an EMBL/GenBank/DDBJ whole genome shotgun (WGS) entry which is preliminary data.</text>
</comment>
<gene>
    <name evidence="10" type="primary">abnA_1</name>
    <name evidence="10" type="ORF">Rhe02_36210</name>
</gene>
<name>A0A8J3Q8T4_9ACTN</name>
<feature type="binding site" evidence="7">
    <location>
        <position position="41"/>
    </location>
    <ligand>
        <name>substrate</name>
    </ligand>
</feature>
<sequence length="328" mass="35837">MLKQLGSALAGLALALTMASGASAAYPNPGLVTGDTVGVHDPTMMKAPDGTYILISTGNWLEIRTSADRTAFRRIGSVWAPGQPTWTYPYTLPDNRSYLWAPDLSYRNGLYYLYYAASSFGSQRSAIFLATSPTAMPGSWTHRGLVFETSSANNFNAIDPNLIVDTSGRWWLSLGSFWTGIKLIRLEPSTGLRHATDRTVNNLARRTVNSGSVEAPVIFRHGSFYYLFVSFDFCCRGASSTYRTMVGRSTSITGPYTDRNGVNMYNGGGTEILATHGTVYGPGHPSVFQDADATVLTYHYYWSNSQPTSGKLGINLIGWDAAGWPFVY</sequence>
<dbReference type="RefSeq" id="WP_203909405.1">
    <property type="nucleotide sequence ID" value="NZ_BONY01000020.1"/>
</dbReference>
<dbReference type="Pfam" id="PF04616">
    <property type="entry name" value="Glyco_hydro_43"/>
    <property type="match status" value="1"/>
</dbReference>
<feature type="site" description="Important for substrate recognition" evidence="8">
    <location>
        <position position="284"/>
    </location>
</feature>
<evidence type="ECO:0000256" key="7">
    <source>
        <dbReference type="PIRSR" id="PIRSR026534-2"/>
    </source>
</evidence>
<feature type="binding site" evidence="7">
    <location>
        <begin position="176"/>
        <end position="178"/>
    </location>
    <ligand>
        <name>substrate</name>
    </ligand>
</feature>
<feature type="active site" description="Proton donor" evidence="6">
    <location>
        <position position="214"/>
    </location>
</feature>
<keyword evidence="3 5" id="KW-0378">Hydrolase</keyword>
<evidence type="ECO:0000256" key="1">
    <source>
        <dbReference type="ARBA" id="ARBA00004834"/>
    </source>
</evidence>
<keyword evidence="11" id="KW-1185">Reference proteome</keyword>
<evidence type="ECO:0000256" key="6">
    <source>
        <dbReference type="PIRSR" id="PIRSR026534-1"/>
    </source>
</evidence>
<evidence type="ECO:0000256" key="2">
    <source>
        <dbReference type="ARBA" id="ARBA00009865"/>
    </source>
</evidence>
<dbReference type="PIRSF" id="PIRSF026534">
    <property type="entry name" value="Endo_alpha-L-arabinosidase"/>
    <property type="match status" value="1"/>
</dbReference>
<keyword evidence="4 5" id="KW-0326">Glycosidase</keyword>
<keyword evidence="9" id="KW-0732">Signal</keyword>
<feature type="binding site" evidence="7">
    <location>
        <position position="121"/>
    </location>
    <ligand>
        <name>substrate</name>
    </ligand>
</feature>
<organism evidence="10 11">
    <name type="scientific">Rhizocola hellebori</name>
    <dbReference type="NCBI Taxonomy" id="1392758"/>
    <lineage>
        <taxon>Bacteria</taxon>
        <taxon>Bacillati</taxon>
        <taxon>Actinomycetota</taxon>
        <taxon>Actinomycetes</taxon>
        <taxon>Micromonosporales</taxon>
        <taxon>Micromonosporaceae</taxon>
        <taxon>Rhizocola</taxon>
    </lineage>
</organism>
<comment type="similarity">
    <text evidence="2 5">Belongs to the glycosyl hydrolase 43 family.</text>
</comment>
<dbReference type="InterPro" id="IPR050727">
    <property type="entry name" value="GH43_arabinanases"/>
</dbReference>
<dbReference type="InterPro" id="IPR016840">
    <property type="entry name" value="Glyco_hydro_43_endo_a_Ara-ase"/>
</dbReference>
<reference evidence="10" key="1">
    <citation type="submission" date="2021-01" db="EMBL/GenBank/DDBJ databases">
        <title>Whole genome shotgun sequence of Rhizocola hellebori NBRC 109834.</title>
        <authorList>
            <person name="Komaki H."/>
            <person name="Tamura T."/>
        </authorList>
    </citation>
    <scope>NUCLEOTIDE SEQUENCE</scope>
    <source>
        <strain evidence="10">NBRC 109834</strain>
    </source>
</reference>
<dbReference type="CDD" id="cd08998">
    <property type="entry name" value="GH43_Arb43a-like"/>
    <property type="match status" value="1"/>
</dbReference>
<dbReference type="Proteomes" id="UP000612899">
    <property type="component" value="Unassembled WGS sequence"/>
</dbReference>
<dbReference type="InterPro" id="IPR006710">
    <property type="entry name" value="Glyco_hydro_43"/>
</dbReference>
<feature type="chain" id="PRO_5035237689" evidence="9">
    <location>
        <begin position="25"/>
        <end position="328"/>
    </location>
</feature>
<protein>
    <submittedName>
        <fullName evidence="10">Arabinan endo-1,5-alpha-L-arabinosidase</fullName>
    </submittedName>
</protein>
<dbReference type="PANTHER" id="PTHR43301:SF3">
    <property type="entry name" value="ARABINAN ENDO-1,5-ALPHA-L-ARABINOSIDASE A-RELATED"/>
    <property type="match status" value="1"/>
</dbReference>
<evidence type="ECO:0000256" key="8">
    <source>
        <dbReference type="PIRSR" id="PIRSR026534-3"/>
    </source>
</evidence>
<dbReference type="GO" id="GO:0031222">
    <property type="term" value="P:arabinan catabolic process"/>
    <property type="evidence" value="ECO:0007669"/>
    <property type="project" value="UniProtKB-UniPathway"/>
</dbReference>
<evidence type="ECO:0000256" key="4">
    <source>
        <dbReference type="ARBA" id="ARBA00023295"/>
    </source>
</evidence>
<feature type="site" description="Important for catalytic activity, responsible for pKa modulation of the active site Glu and correct orientation of both the proton donor and substrate" evidence="8">
    <location>
        <position position="159"/>
    </location>
</feature>
<evidence type="ECO:0000256" key="9">
    <source>
        <dbReference type="SAM" id="SignalP"/>
    </source>
</evidence>
<dbReference type="InterPro" id="IPR023296">
    <property type="entry name" value="Glyco_hydro_beta-prop_sf"/>
</dbReference>
<dbReference type="SUPFAM" id="SSF75005">
    <property type="entry name" value="Arabinanase/levansucrase/invertase"/>
    <property type="match status" value="1"/>
</dbReference>
<dbReference type="AlphaFoldDB" id="A0A8J3Q8T4"/>